<dbReference type="EMBL" id="JANPWZ010000253">
    <property type="protein sequence ID" value="KAJ3578142.1"/>
    <property type="molecule type" value="Genomic_DNA"/>
</dbReference>
<dbReference type="PROSITE" id="PS51111">
    <property type="entry name" value="REJ"/>
    <property type="match status" value="1"/>
</dbReference>
<feature type="compositionally biased region" description="Low complexity" evidence="1">
    <location>
        <begin position="832"/>
        <end position="842"/>
    </location>
</feature>
<feature type="region of interest" description="Disordered" evidence="1">
    <location>
        <begin position="825"/>
        <end position="936"/>
    </location>
</feature>
<protein>
    <recommendedName>
        <fullName evidence="2">REJ domain-containing protein</fullName>
    </recommendedName>
</protein>
<feature type="domain" description="REJ" evidence="2">
    <location>
        <begin position="1"/>
        <end position="52"/>
    </location>
</feature>
<feature type="compositionally biased region" description="Basic and acidic residues" evidence="1">
    <location>
        <begin position="883"/>
        <end position="893"/>
    </location>
</feature>
<accession>A0A9W8NKF8</accession>
<comment type="caution">
    <text evidence="3">The sequence shown here is derived from an EMBL/GenBank/DDBJ whole genome shotgun (WGS) entry which is preliminary data.</text>
</comment>
<dbReference type="InterPro" id="IPR014010">
    <property type="entry name" value="REJ_dom"/>
</dbReference>
<dbReference type="Proteomes" id="UP001148614">
    <property type="component" value="Unassembled WGS sequence"/>
</dbReference>
<evidence type="ECO:0000313" key="3">
    <source>
        <dbReference type="EMBL" id="KAJ3578142.1"/>
    </source>
</evidence>
<sequence length="1097" mass="120705">MDPLSITTSVITLLGAASNVYNFLQSIRNADKGLQSLVKEVSTLNGYLRSIDKALENCRSNAYALSHIDPALWKESKIALSDCQDTITELGLVFKEPKRPSRSNTLFRKARVAAELRSRAGDIASFREKISMSNLSLQTLLQVINVSLSLRSNESQDTILRDLKELKEALKKSSQAATVSYSTLFLNEQDIRLVHHLKGLIRAAHDFHTSASVTASTVANSTQPPPTVFEDDDARPGLSPRLPSIKRMQIETYLSQTQQQVARSISSVSSVSSIHEDEPILSSLVKGPEVVAETHDIDSNHMLSNIYTSGLTKIAQKALQQLDLVKAEGYLKGALKWHNSSGSEDTHHQQRLQAQLALCSLLQGNIQEAQNLILNLTDASTEQDAIAHQLLYALALLQLHELDFEGARDNGKRLWAALQKAPQGASLEANHAMRVLATSYQETGQSLLADAIEAELPDIRLSEPVPRMVDFLVDCNELLVGVLGLQDSLEVSNSLMIARKINDLPIAKKLSSLQMREQASDTMSISNSKCSSGDADDELSVTADLDSINDQPKAKKRSWSNLRALLRPRLTDLYPMNTGAQESSFKLKKMVKVSGSAQISPRESSFTHDASSSMVQSPIKSKKNSLTERGAAVPNSCNVESNSRTVEWVAGQTSDGPADVTIESHDTPKLEQQLQRCFSFQEGVPDCLPEDPPAATPPTCHEMPNNAVFELMDTSPTVKLPIRGVERDNEGCNDENKPKHRYKMPKFYHLDNAPNLPASYLPDDFVHIPDVGLQRDTPGQTNESRIDLAATTATSLEMEKDIYDLLGYGKAISVATREVLSTSSITPDYLDSSSGSDTEISSVFDEVKPSTRQTTFDSFILSDGPDPDSDVDESPQLQNLKRTKSEARPDTSIKDMTNQTQEPEPRTINSLQSPALSSDTATDADELRSLKSRSRSGREFGPAVARLCRYKSPRKMFFRNRVPGSAATGLRKLFRPQNHDERDEFDFGFNNALYTGPDAVEGPFTDAGGVRSEDVYEFAPCDASLSLETFPDSPFPAKLRLQPVKEALSDNECSASVDIIAPLAYDESKEKSGSRHNSLSRTQIDDFFGVSREHCPF</sequence>
<feature type="region of interest" description="Disordered" evidence="1">
    <location>
        <begin position="599"/>
        <end position="635"/>
    </location>
</feature>
<feature type="compositionally biased region" description="Polar residues" evidence="1">
    <location>
        <begin position="599"/>
        <end position="619"/>
    </location>
</feature>
<dbReference type="AlphaFoldDB" id="A0A9W8NKF8"/>
<evidence type="ECO:0000313" key="4">
    <source>
        <dbReference type="Proteomes" id="UP001148614"/>
    </source>
</evidence>
<feature type="compositionally biased region" description="Polar residues" evidence="1">
    <location>
        <begin position="894"/>
        <end position="921"/>
    </location>
</feature>
<dbReference type="VEuPathDB" id="FungiDB:F4678DRAFT_458995"/>
<evidence type="ECO:0000259" key="2">
    <source>
        <dbReference type="PROSITE" id="PS51111"/>
    </source>
</evidence>
<name>A0A9W8NKF8_9PEZI</name>
<dbReference type="GO" id="GO:0016020">
    <property type="term" value="C:membrane"/>
    <property type="evidence" value="ECO:0007669"/>
    <property type="project" value="UniProtKB-SubCell"/>
</dbReference>
<proteinExistence type="predicted"/>
<organism evidence="3 4">
    <name type="scientific">Xylaria arbuscula</name>
    <dbReference type="NCBI Taxonomy" id="114810"/>
    <lineage>
        <taxon>Eukaryota</taxon>
        <taxon>Fungi</taxon>
        <taxon>Dikarya</taxon>
        <taxon>Ascomycota</taxon>
        <taxon>Pezizomycotina</taxon>
        <taxon>Sordariomycetes</taxon>
        <taxon>Xylariomycetidae</taxon>
        <taxon>Xylariales</taxon>
        <taxon>Xylariaceae</taxon>
        <taxon>Xylaria</taxon>
    </lineage>
</organism>
<reference evidence="3" key="1">
    <citation type="submission" date="2022-07" db="EMBL/GenBank/DDBJ databases">
        <title>Genome Sequence of Xylaria arbuscula.</title>
        <authorList>
            <person name="Buettner E."/>
        </authorList>
    </citation>
    <scope>NUCLEOTIDE SEQUENCE</scope>
    <source>
        <strain evidence="3">VT107</strain>
    </source>
</reference>
<keyword evidence="4" id="KW-1185">Reference proteome</keyword>
<gene>
    <name evidence="3" type="ORF">NPX13_g2425</name>
</gene>
<evidence type="ECO:0000256" key="1">
    <source>
        <dbReference type="SAM" id="MobiDB-lite"/>
    </source>
</evidence>